<accession>A0AAV9GRJ6</accession>
<feature type="chain" id="PRO_5043462909" evidence="1">
    <location>
        <begin position="21"/>
        <end position="233"/>
    </location>
</feature>
<keyword evidence="1" id="KW-0732">Signal</keyword>
<comment type="caution">
    <text evidence="2">The sequence shown here is derived from an EMBL/GenBank/DDBJ whole genome shotgun (WGS) entry which is preliminary data.</text>
</comment>
<feature type="signal peptide" evidence="1">
    <location>
        <begin position="1"/>
        <end position="20"/>
    </location>
</feature>
<organism evidence="2 3">
    <name type="scientific">Podospora aff. communis PSN243</name>
    <dbReference type="NCBI Taxonomy" id="3040156"/>
    <lineage>
        <taxon>Eukaryota</taxon>
        <taxon>Fungi</taxon>
        <taxon>Dikarya</taxon>
        <taxon>Ascomycota</taxon>
        <taxon>Pezizomycotina</taxon>
        <taxon>Sordariomycetes</taxon>
        <taxon>Sordariomycetidae</taxon>
        <taxon>Sordariales</taxon>
        <taxon>Podosporaceae</taxon>
        <taxon>Podospora</taxon>
    </lineage>
</organism>
<reference evidence="2" key="2">
    <citation type="submission" date="2023-05" db="EMBL/GenBank/DDBJ databases">
        <authorList>
            <consortium name="Lawrence Berkeley National Laboratory"/>
            <person name="Steindorff A."/>
            <person name="Hensen N."/>
            <person name="Bonometti L."/>
            <person name="Westerberg I."/>
            <person name="Brannstrom I.O."/>
            <person name="Guillou S."/>
            <person name="Cros-Aarteil S."/>
            <person name="Calhoun S."/>
            <person name="Haridas S."/>
            <person name="Kuo A."/>
            <person name="Mondo S."/>
            <person name="Pangilinan J."/>
            <person name="Riley R."/>
            <person name="Labutti K."/>
            <person name="Andreopoulos B."/>
            <person name="Lipzen A."/>
            <person name="Chen C."/>
            <person name="Yanf M."/>
            <person name="Daum C."/>
            <person name="Ng V."/>
            <person name="Clum A."/>
            <person name="Ohm R."/>
            <person name="Martin F."/>
            <person name="Silar P."/>
            <person name="Natvig D."/>
            <person name="Lalanne C."/>
            <person name="Gautier V."/>
            <person name="Ament-Velasquez S.L."/>
            <person name="Kruys A."/>
            <person name="Hutchinson M.I."/>
            <person name="Powell A.J."/>
            <person name="Barry K."/>
            <person name="Miller A.N."/>
            <person name="Grigoriev I.V."/>
            <person name="Debuchy R."/>
            <person name="Gladieux P."/>
            <person name="Thoren M.H."/>
            <person name="Johannesson H."/>
        </authorList>
    </citation>
    <scope>NUCLEOTIDE SEQUENCE</scope>
    <source>
        <strain evidence="2">PSN243</strain>
    </source>
</reference>
<name>A0AAV9GRJ6_9PEZI</name>
<evidence type="ECO:0000313" key="3">
    <source>
        <dbReference type="Proteomes" id="UP001321760"/>
    </source>
</evidence>
<dbReference type="Proteomes" id="UP001321760">
    <property type="component" value="Unassembled WGS sequence"/>
</dbReference>
<evidence type="ECO:0000256" key="1">
    <source>
        <dbReference type="SAM" id="SignalP"/>
    </source>
</evidence>
<sequence>MKILTAIAAIFPLLGTLTAAMPTLLGNGPVMGNGTHTANGTHTILANGTELTTGSGGGKSFLIYSFLDDHNEMSWLFVDGTGNDYYGCKEIMDLRRARYYVNWDDCSSDWAVCCDGTGCMWSGTGCPWDAPPRDRCDFKYHDATKIDRLEIHASWGHHTYYKDRGGALTWGDFNVGHCVPQPKIQEDESFLRCKIPHKPTYFNYKQSFVCTWFDDDVVNIPGWNHPKKVLENP</sequence>
<proteinExistence type="predicted"/>
<protein>
    <submittedName>
        <fullName evidence="2">Uncharacterized protein</fullName>
    </submittedName>
</protein>
<keyword evidence="3" id="KW-1185">Reference proteome</keyword>
<dbReference type="EMBL" id="MU865932">
    <property type="protein sequence ID" value="KAK4450564.1"/>
    <property type="molecule type" value="Genomic_DNA"/>
</dbReference>
<dbReference type="AlphaFoldDB" id="A0AAV9GRJ6"/>
<evidence type="ECO:0000313" key="2">
    <source>
        <dbReference type="EMBL" id="KAK4450564.1"/>
    </source>
</evidence>
<reference evidence="2" key="1">
    <citation type="journal article" date="2023" name="Mol. Phylogenet. Evol.">
        <title>Genome-scale phylogeny and comparative genomics of the fungal order Sordariales.</title>
        <authorList>
            <person name="Hensen N."/>
            <person name="Bonometti L."/>
            <person name="Westerberg I."/>
            <person name="Brannstrom I.O."/>
            <person name="Guillou S."/>
            <person name="Cros-Aarteil S."/>
            <person name="Calhoun S."/>
            <person name="Haridas S."/>
            <person name="Kuo A."/>
            <person name="Mondo S."/>
            <person name="Pangilinan J."/>
            <person name="Riley R."/>
            <person name="LaButti K."/>
            <person name="Andreopoulos B."/>
            <person name="Lipzen A."/>
            <person name="Chen C."/>
            <person name="Yan M."/>
            <person name="Daum C."/>
            <person name="Ng V."/>
            <person name="Clum A."/>
            <person name="Steindorff A."/>
            <person name="Ohm R.A."/>
            <person name="Martin F."/>
            <person name="Silar P."/>
            <person name="Natvig D.O."/>
            <person name="Lalanne C."/>
            <person name="Gautier V."/>
            <person name="Ament-Velasquez S.L."/>
            <person name="Kruys A."/>
            <person name="Hutchinson M.I."/>
            <person name="Powell A.J."/>
            <person name="Barry K."/>
            <person name="Miller A.N."/>
            <person name="Grigoriev I.V."/>
            <person name="Debuchy R."/>
            <person name="Gladieux P."/>
            <person name="Hiltunen Thoren M."/>
            <person name="Johannesson H."/>
        </authorList>
    </citation>
    <scope>NUCLEOTIDE SEQUENCE</scope>
    <source>
        <strain evidence="2">PSN243</strain>
    </source>
</reference>
<gene>
    <name evidence="2" type="ORF">QBC34DRAFT_424699</name>
</gene>